<organism evidence="1 2">
    <name type="scientific">Coniochaeta ligniaria NRRL 30616</name>
    <dbReference type="NCBI Taxonomy" id="1408157"/>
    <lineage>
        <taxon>Eukaryota</taxon>
        <taxon>Fungi</taxon>
        <taxon>Dikarya</taxon>
        <taxon>Ascomycota</taxon>
        <taxon>Pezizomycotina</taxon>
        <taxon>Sordariomycetes</taxon>
        <taxon>Sordariomycetidae</taxon>
        <taxon>Coniochaetales</taxon>
        <taxon>Coniochaetaceae</taxon>
        <taxon>Coniochaeta</taxon>
    </lineage>
</organism>
<proteinExistence type="predicted"/>
<dbReference type="InParanoid" id="A0A1J7JPP3"/>
<reference evidence="1 2" key="1">
    <citation type="submission" date="2016-10" db="EMBL/GenBank/DDBJ databases">
        <title>Draft genome sequence of Coniochaeta ligniaria NRRL30616, a lignocellulolytic fungus for bioabatement of inhibitors in plant biomass hydrolysates.</title>
        <authorList>
            <consortium name="DOE Joint Genome Institute"/>
            <person name="Jimenez D.J."/>
            <person name="Hector R.E."/>
            <person name="Riley R."/>
            <person name="Sun H."/>
            <person name="Grigoriev I.V."/>
            <person name="Van Elsas J.D."/>
            <person name="Nichols N.N."/>
        </authorList>
    </citation>
    <scope>NUCLEOTIDE SEQUENCE [LARGE SCALE GENOMIC DNA]</scope>
    <source>
        <strain evidence="1 2">NRRL 30616</strain>
    </source>
</reference>
<dbReference type="AlphaFoldDB" id="A0A1J7JPP3"/>
<dbReference type="EMBL" id="KV875095">
    <property type="protein sequence ID" value="OIW31896.1"/>
    <property type="molecule type" value="Genomic_DNA"/>
</dbReference>
<sequence>MTSDCDRTLALQGGVFGWPVLQKVETSVDRSKMALPPGSQLSHDSLNLRHFPVFKKRMAKSDLVTSRCACQTLTEVAKTHSASSTTTTLKRLRHTRDLELQPGPLDLHLNDTRWLCWVWNTLVGTEMENGQILEGTRLGLWSYLHVRVREVALKSKHRKIRIVLLRRPGRAFSHFN</sequence>
<accession>A0A1J7JPP3</accession>
<gene>
    <name evidence="1" type="ORF">CONLIGDRAFT_245566</name>
</gene>
<keyword evidence="2" id="KW-1185">Reference proteome</keyword>
<dbReference type="Proteomes" id="UP000182658">
    <property type="component" value="Unassembled WGS sequence"/>
</dbReference>
<evidence type="ECO:0000313" key="1">
    <source>
        <dbReference type="EMBL" id="OIW31896.1"/>
    </source>
</evidence>
<evidence type="ECO:0000313" key="2">
    <source>
        <dbReference type="Proteomes" id="UP000182658"/>
    </source>
</evidence>
<protein>
    <submittedName>
        <fullName evidence="1">Uncharacterized protein</fullName>
    </submittedName>
</protein>
<name>A0A1J7JPP3_9PEZI</name>